<dbReference type="EMBL" id="CAUYUJ010016140">
    <property type="protein sequence ID" value="CAK0862257.1"/>
    <property type="molecule type" value="Genomic_DNA"/>
</dbReference>
<proteinExistence type="predicted"/>
<organism evidence="1 2">
    <name type="scientific">Prorocentrum cordatum</name>
    <dbReference type="NCBI Taxonomy" id="2364126"/>
    <lineage>
        <taxon>Eukaryota</taxon>
        <taxon>Sar</taxon>
        <taxon>Alveolata</taxon>
        <taxon>Dinophyceae</taxon>
        <taxon>Prorocentrales</taxon>
        <taxon>Prorocentraceae</taxon>
        <taxon>Prorocentrum</taxon>
    </lineage>
</organism>
<dbReference type="Proteomes" id="UP001189429">
    <property type="component" value="Unassembled WGS sequence"/>
</dbReference>
<evidence type="ECO:0000313" key="2">
    <source>
        <dbReference type="Proteomes" id="UP001189429"/>
    </source>
</evidence>
<accession>A0ABN9UR33</accession>
<sequence length="148" mass="15877">MGARWRLVFLQRAVLDAHECGAGAPEEPSWARHLGAVLDRRGFGAGLGQAYRSPAIPAASLPAERLAFNPARPADVPVVVRLEAAAESPEEQASVHYVYLSLRRTPPGCDLGEGAVVRPPPQWRAEVFAQKLQYGGGCFVLFDVFGAA</sequence>
<comment type="caution">
    <text evidence="1">The sequence shown here is derived from an EMBL/GenBank/DDBJ whole genome shotgun (WGS) entry which is preliminary data.</text>
</comment>
<gene>
    <name evidence="1" type="ORF">PCOR1329_LOCUS50718</name>
</gene>
<feature type="non-terminal residue" evidence="1">
    <location>
        <position position="148"/>
    </location>
</feature>
<protein>
    <submittedName>
        <fullName evidence="1">Uncharacterized protein</fullName>
    </submittedName>
</protein>
<name>A0ABN9UR33_9DINO</name>
<reference evidence="1" key="1">
    <citation type="submission" date="2023-10" db="EMBL/GenBank/DDBJ databases">
        <authorList>
            <person name="Chen Y."/>
            <person name="Shah S."/>
            <person name="Dougan E. K."/>
            <person name="Thang M."/>
            <person name="Chan C."/>
        </authorList>
    </citation>
    <scope>NUCLEOTIDE SEQUENCE [LARGE SCALE GENOMIC DNA]</scope>
</reference>
<keyword evidence="2" id="KW-1185">Reference proteome</keyword>
<evidence type="ECO:0000313" key="1">
    <source>
        <dbReference type="EMBL" id="CAK0862257.1"/>
    </source>
</evidence>